<dbReference type="EMBL" id="JAYMRU010000003">
    <property type="protein sequence ID" value="MEM5399706.1"/>
    <property type="molecule type" value="Genomic_DNA"/>
</dbReference>
<sequence length="917" mass="99488">MAVPTSSPLVSSPFSFLPTLASGTSFWPFAPFWPLAGASDEESSPHTPLTDAASAVSSAVNQVIETAQAAPTVAQPLYDYVYDAWQRSVLFLDVLRERGNQTYVHEQAGMPPVLAFDYEVIVDGRELDDPCNYALLRIKPEEGVPTDPRMRPFVVIDPRAGHGPGIAGFKMDSEVGIALRKGHPCYFVTFFPLPCETQTIQSVAQAEAVFIQRVRELHPDADGLPFIIGNCQGGWAAALLAASAPALVGPLMLAGSPLSYWAGVRGKNPMRYSGGMLGGSWMSSLAADLGDGRFDGAYLVQNFEYLNPANTYWGKLYNLYSKVDSERERFLEFERWWGGHFQLNRAEIDWIVQNLFVGNHLTRNEVFAKNARSPVDLRNIRTPIIVLASWGDNITPPQQALNWIPDLYASVDEIVANEQVIVYCLHDKVGHLGIFVSASVANKEHTELFSALDLIDVLPPGLYEAKITDSTPEAGRLEALEGRYEIRFELRTIEDILALDDGRDDEQPFEVVRRLAENNQRLYDLFVSPFVRASSNAFSAHALRESHPSRVERSVLSDANPALGVLPAMAEAVRAHRKPAAPDNPFTLLEKQASATIEATLDAYRDARDAWVESTFYNVYTAPWVQACVGVAPNQPLEPIAPPLMALRKELAQYRLRAARAHLAKGSLVDAFMRIAAYIVDEMHAVQYRPFQRMRELAREYLGDRQPSIAELKESARRQGAIVQLDPQAAIDALPEIVPDMKTRRALLAAVYRIATVSGPLEGERRERYRHVQRALGVEPGSEKTGLPPLDGGGSSSDGGGVSGAGGGTAGDGSAEQGVKASSAAQAAEPEAEAPAAPAKSSRAKAAVASEHAAPAKPMRAARAGVKVKSAEPAEAKKAPAAAKTAARRSRAASTPTSTRAAGTTATRRRATRSAGE</sequence>
<evidence type="ECO:0000313" key="2">
    <source>
        <dbReference type="Proteomes" id="UP001392318"/>
    </source>
</evidence>
<accession>A0ACC6RDU5</accession>
<comment type="caution">
    <text evidence="1">The sequence shown here is derived from an EMBL/GenBank/DDBJ whole genome shotgun (WGS) entry which is preliminary data.</text>
</comment>
<gene>
    <name evidence="1" type="ORF">VSR83_06330</name>
</gene>
<protein>
    <submittedName>
        <fullName evidence="1">DUF3141 domain-containing protein</fullName>
    </submittedName>
</protein>
<evidence type="ECO:0000313" key="1">
    <source>
        <dbReference type="EMBL" id="MEM5399706.1"/>
    </source>
</evidence>
<dbReference type="Proteomes" id="UP001392318">
    <property type="component" value="Unassembled WGS sequence"/>
</dbReference>
<proteinExistence type="predicted"/>
<reference evidence="1" key="1">
    <citation type="submission" date="2024-01" db="EMBL/GenBank/DDBJ databases">
        <title>The diversity of rhizobia nodulating Mimosa spp. in eleven states of Brazil covering several biomes is determined by host plant, location, and edaphic factors.</title>
        <authorList>
            <person name="Rouws L."/>
            <person name="Barauna A."/>
            <person name="Beukes C."/>
            <person name="De Faria S.M."/>
            <person name="Gross E."/>
            <person name="Dos Reis Junior F.B."/>
            <person name="Simon M."/>
            <person name="Maluk M."/>
            <person name="Odee D.W."/>
            <person name="Kenicer G."/>
            <person name="Young J.P.W."/>
            <person name="Reis V.M."/>
            <person name="Zilli J."/>
            <person name="James E.K."/>
        </authorList>
    </citation>
    <scope>NUCLEOTIDE SEQUENCE</scope>
    <source>
        <strain evidence="1">JPY452</strain>
    </source>
</reference>
<organism evidence="1 2">
    <name type="scientific">Paraburkholderia unamae</name>
    <dbReference type="NCBI Taxonomy" id="219649"/>
    <lineage>
        <taxon>Bacteria</taxon>
        <taxon>Pseudomonadati</taxon>
        <taxon>Pseudomonadota</taxon>
        <taxon>Betaproteobacteria</taxon>
        <taxon>Burkholderiales</taxon>
        <taxon>Burkholderiaceae</taxon>
        <taxon>Paraburkholderia</taxon>
    </lineage>
</organism>
<name>A0ACC6RDU5_9BURK</name>
<keyword evidence="2" id="KW-1185">Reference proteome</keyword>